<dbReference type="GO" id="GO:0045254">
    <property type="term" value="C:pyruvate dehydrogenase complex"/>
    <property type="evidence" value="ECO:0007669"/>
    <property type="project" value="InterPro"/>
</dbReference>
<dbReference type="KEGG" id="gvi:gll2569"/>
<dbReference type="PANTHER" id="PTHR23151">
    <property type="entry name" value="DIHYDROLIPOAMIDE ACETYL/SUCCINYL-TRANSFERASE-RELATED"/>
    <property type="match status" value="1"/>
</dbReference>
<dbReference type="InterPro" id="IPR001078">
    <property type="entry name" value="2-oxoacid_DH_actylTfrase"/>
</dbReference>
<dbReference type="Gene3D" id="3.30.559.10">
    <property type="entry name" value="Chloramphenicol acetyltransferase-like domain"/>
    <property type="match status" value="1"/>
</dbReference>
<dbReference type="eggNOG" id="COG0508">
    <property type="taxonomic scope" value="Bacteria"/>
</dbReference>
<dbReference type="InterPro" id="IPR036625">
    <property type="entry name" value="E3-bd_dom_sf"/>
</dbReference>
<dbReference type="EnsemblBacteria" id="BAC90510">
    <property type="protein sequence ID" value="BAC90510"/>
    <property type="gene ID" value="BAC90510"/>
</dbReference>
<dbReference type="InterPro" id="IPR004167">
    <property type="entry name" value="PSBD"/>
</dbReference>
<dbReference type="STRING" id="251221.gene:10760069"/>
<organism evidence="8 9">
    <name type="scientific">Gloeobacter violaceus (strain ATCC 29082 / PCC 7421)</name>
    <dbReference type="NCBI Taxonomy" id="251221"/>
    <lineage>
        <taxon>Bacteria</taxon>
        <taxon>Bacillati</taxon>
        <taxon>Cyanobacteriota</taxon>
        <taxon>Cyanophyceae</taxon>
        <taxon>Gloeobacterales</taxon>
        <taxon>Gloeobacteraceae</taxon>
        <taxon>Gloeobacter</taxon>
    </lineage>
</organism>
<keyword evidence="4" id="KW-0012">Acyltransferase</keyword>
<dbReference type="GO" id="GO:0006086">
    <property type="term" value="P:pyruvate decarboxylation to acetyl-CoA"/>
    <property type="evidence" value="ECO:0007669"/>
    <property type="project" value="InterPro"/>
</dbReference>
<dbReference type="PROSITE" id="PS00189">
    <property type="entry name" value="LIPOYL"/>
    <property type="match status" value="1"/>
</dbReference>
<evidence type="ECO:0000313" key="8">
    <source>
        <dbReference type="EMBL" id="BAC90510.1"/>
    </source>
</evidence>
<feature type="compositionally biased region" description="Pro residues" evidence="5">
    <location>
        <begin position="176"/>
        <end position="190"/>
    </location>
</feature>
<reference evidence="8 9" key="1">
    <citation type="journal article" date="2003" name="DNA Res.">
        <title>Complete genome structure of Gloeobacter violaceus PCC 7421, a cyanobacterium that lacks thylakoids.</title>
        <authorList>
            <person name="Nakamura Y."/>
            <person name="Kaneko T."/>
            <person name="Sato S."/>
            <person name="Mimuro M."/>
            <person name="Miyashita H."/>
            <person name="Tsuchiya T."/>
            <person name="Sasamoto S."/>
            <person name="Watanabe A."/>
            <person name="Kawashima K."/>
            <person name="Kishida Y."/>
            <person name="Kiyokawa C."/>
            <person name="Kohara M."/>
            <person name="Matsumoto M."/>
            <person name="Matsuno A."/>
            <person name="Nakazaki N."/>
            <person name="Shimpo S."/>
            <person name="Takeuchi C."/>
            <person name="Yamada M."/>
            <person name="Tabata S."/>
        </authorList>
    </citation>
    <scope>NUCLEOTIDE SEQUENCE [LARGE SCALE GENOMIC DNA]</scope>
    <source>
        <strain evidence="9">ATCC 29082 / PCC 7421</strain>
    </source>
</reference>
<dbReference type="InterPro" id="IPR023213">
    <property type="entry name" value="CAT-like_dom_sf"/>
</dbReference>
<dbReference type="SUPFAM" id="SSF47005">
    <property type="entry name" value="Peripheral subunit-binding domain of 2-oxo acid dehydrogenase complex"/>
    <property type="match status" value="1"/>
</dbReference>
<accession>Q7NHG8</accession>
<dbReference type="GO" id="GO:0004742">
    <property type="term" value="F:dihydrolipoyllysine-residue acetyltransferase activity"/>
    <property type="evidence" value="ECO:0000318"/>
    <property type="project" value="GO_Central"/>
</dbReference>
<keyword evidence="9" id="KW-1185">Reference proteome</keyword>
<dbReference type="AlphaFoldDB" id="Q7NHG8"/>
<keyword evidence="4" id="KW-0808">Transferase</keyword>
<evidence type="ECO:0000256" key="2">
    <source>
        <dbReference type="ARBA" id="ARBA00007317"/>
    </source>
</evidence>
<comment type="cofactor">
    <cofactor evidence="1 4">
        <name>(R)-lipoate</name>
        <dbReference type="ChEBI" id="CHEBI:83088"/>
    </cofactor>
</comment>
<evidence type="ECO:0000256" key="1">
    <source>
        <dbReference type="ARBA" id="ARBA00001938"/>
    </source>
</evidence>
<dbReference type="Pfam" id="PF02817">
    <property type="entry name" value="E3_binding"/>
    <property type="match status" value="1"/>
</dbReference>
<evidence type="ECO:0000256" key="3">
    <source>
        <dbReference type="ARBA" id="ARBA00022823"/>
    </source>
</evidence>
<name>Q7NHG8_GLOVI</name>
<feature type="compositionally biased region" description="Low complexity" evidence="5">
    <location>
        <begin position="113"/>
        <end position="124"/>
    </location>
</feature>
<feature type="compositionally biased region" description="Pro residues" evidence="5">
    <location>
        <begin position="100"/>
        <end position="112"/>
    </location>
</feature>
<dbReference type="InterPro" id="IPR011053">
    <property type="entry name" value="Single_hybrid_motif"/>
</dbReference>
<dbReference type="InterPro" id="IPR045257">
    <property type="entry name" value="E2/Pdx1"/>
</dbReference>
<dbReference type="InParanoid" id="Q7NHG8"/>
<dbReference type="InterPro" id="IPR000089">
    <property type="entry name" value="Biotin_lipoyl"/>
</dbReference>
<dbReference type="PhylomeDB" id="Q7NHG8"/>
<gene>
    <name evidence="8" type="ordered locus">gll2569</name>
</gene>
<dbReference type="SUPFAM" id="SSF51230">
    <property type="entry name" value="Single hybrid motif"/>
    <property type="match status" value="1"/>
</dbReference>
<dbReference type="Pfam" id="PF00364">
    <property type="entry name" value="Biotin_lipoyl"/>
    <property type="match status" value="1"/>
</dbReference>
<dbReference type="FunCoup" id="Q7NHG8">
    <property type="interactions" value="326"/>
</dbReference>
<reference evidence="8 9" key="2">
    <citation type="journal article" date="2003" name="DNA Res.">
        <title>Complete genome structure of Gloeobacter violaceus PCC 7421, a cyanobacterium that lacks thylakoids (supplement).</title>
        <authorList>
            <person name="Nakamura Y."/>
            <person name="Kaneko T."/>
            <person name="Sato S."/>
            <person name="Mimuro M."/>
            <person name="Miyashita H."/>
            <person name="Tsuchiya T."/>
            <person name="Sasamoto S."/>
            <person name="Watanabe A."/>
            <person name="Kawashima K."/>
            <person name="Kishida Y."/>
            <person name="Kiyokawa C."/>
            <person name="Kohara M."/>
            <person name="Matsumoto M."/>
            <person name="Matsuno A."/>
            <person name="Nakazaki N."/>
            <person name="Shimpo S."/>
            <person name="Takeuchi C."/>
            <person name="Yamada M."/>
            <person name="Tabata S."/>
        </authorList>
    </citation>
    <scope>NUCLEOTIDE SEQUENCE [LARGE SCALE GENOMIC DNA]</scope>
    <source>
        <strain evidence="9">ATCC 29082 / PCC 7421</strain>
    </source>
</reference>
<dbReference type="Gene3D" id="2.40.50.100">
    <property type="match status" value="1"/>
</dbReference>
<dbReference type="PROSITE" id="PS51826">
    <property type="entry name" value="PSBD"/>
    <property type="match status" value="1"/>
</dbReference>
<dbReference type="RefSeq" id="WP_011142563.1">
    <property type="nucleotide sequence ID" value="NC_005125.1"/>
</dbReference>
<keyword evidence="3 4" id="KW-0450">Lipoyl</keyword>
<dbReference type="PANTHER" id="PTHR23151:SF75">
    <property type="entry name" value="DIHYDROLIPOYLLYSINE-RESIDUE ACETYLTRANSFERASE COMPONENT 5 OF PYRUVATE DEHYDROGENASE COMPLEX, CHLOROPLASTIC"/>
    <property type="match status" value="1"/>
</dbReference>
<sequence>MIREVTMPALSSTMTEGKIVTWKKQEGDAVSRSDILLVVESDKADMDVESFDEGILANILVSDGGSAPVGSVIALIAETEAEVAEAKKRPPSGTAAAPPATVPTPAPAPSAPAPVAAATTPVSSGSNGGRIVASPNARRLAEQLGVDLASITGSGPGGRIVGEDVERAAAGAKAPAPAPAAKPASAPAPLPAAAASGQPVAFSALQQAVNRNMEAALAIPAFRVGYTITTDAFDELHKSVKSKGVTVTTMLVKAVAITLAKHPLLFAAYTESGLRYHSAVNVAVAVAMEEGGLITPVLRAADSKDLYTLAREWKDLVERARLKKLQPEEYTSGNFTLSNLGMFGVDRFDAIVPPGTSAILAIGAAKPTVVVTEAGHIAIQKQMQVNLSGDHRVFYGTDGARFLQDLAKLIEQSPQQLTL</sequence>
<dbReference type="PROSITE" id="PS50968">
    <property type="entry name" value="BIOTINYL_LIPOYL"/>
    <property type="match status" value="1"/>
</dbReference>
<protein>
    <recommendedName>
        <fullName evidence="4">Dihydrolipoamide acetyltransferase component of pyruvate dehydrogenase complex</fullName>
        <ecNumber evidence="4">2.3.1.-</ecNumber>
    </recommendedName>
</protein>
<evidence type="ECO:0000259" key="7">
    <source>
        <dbReference type="PROSITE" id="PS51826"/>
    </source>
</evidence>
<feature type="region of interest" description="Disordered" evidence="5">
    <location>
        <begin position="85"/>
        <end position="131"/>
    </location>
</feature>
<evidence type="ECO:0000313" key="9">
    <source>
        <dbReference type="Proteomes" id="UP000000557"/>
    </source>
</evidence>
<comment type="similarity">
    <text evidence="2 4">Belongs to the 2-oxoacid dehydrogenase family.</text>
</comment>
<dbReference type="Gene3D" id="4.10.320.10">
    <property type="entry name" value="E3-binding domain"/>
    <property type="match status" value="1"/>
</dbReference>
<dbReference type="InterPro" id="IPR003016">
    <property type="entry name" value="2-oxoA_DH_lipoyl-BS"/>
</dbReference>
<dbReference type="CDD" id="cd06849">
    <property type="entry name" value="lipoyl_domain"/>
    <property type="match status" value="1"/>
</dbReference>
<dbReference type="HOGENOM" id="CLU_016733_10_2_3"/>
<dbReference type="FunFam" id="2.40.50.100:FF:000010">
    <property type="entry name" value="Acetyltransferase component of pyruvate dehydrogenase complex"/>
    <property type="match status" value="1"/>
</dbReference>
<feature type="domain" description="Lipoyl-binding" evidence="6">
    <location>
        <begin position="2"/>
        <end position="77"/>
    </location>
</feature>
<dbReference type="PATRIC" id="fig|251221.4.peg.2607"/>
<evidence type="ECO:0000256" key="4">
    <source>
        <dbReference type="RuleBase" id="RU003423"/>
    </source>
</evidence>
<dbReference type="EMBL" id="BA000045">
    <property type="protein sequence ID" value="BAC90510.1"/>
    <property type="molecule type" value="Genomic_DNA"/>
</dbReference>
<proteinExistence type="inferred from homology"/>
<feature type="region of interest" description="Disordered" evidence="5">
    <location>
        <begin position="171"/>
        <end position="190"/>
    </location>
</feature>
<evidence type="ECO:0000259" key="6">
    <source>
        <dbReference type="PROSITE" id="PS50968"/>
    </source>
</evidence>
<dbReference type="SUPFAM" id="SSF52777">
    <property type="entry name" value="CoA-dependent acyltransferases"/>
    <property type="match status" value="1"/>
</dbReference>
<dbReference type="Pfam" id="PF00198">
    <property type="entry name" value="2-oxoacid_dh"/>
    <property type="match status" value="1"/>
</dbReference>
<evidence type="ECO:0000256" key="5">
    <source>
        <dbReference type="SAM" id="MobiDB-lite"/>
    </source>
</evidence>
<dbReference type="Proteomes" id="UP000000557">
    <property type="component" value="Chromosome"/>
</dbReference>
<dbReference type="OrthoDB" id="9805770at2"/>
<dbReference type="EC" id="2.3.1.-" evidence="4"/>
<feature type="domain" description="Peripheral subunit-binding (PSBD)" evidence="7">
    <location>
        <begin position="132"/>
        <end position="169"/>
    </location>
</feature>